<dbReference type="AlphaFoldDB" id="A0A0K1PH68"/>
<proteinExistence type="predicted"/>
<feature type="region of interest" description="Disordered" evidence="1">
    <location>
        <begin position="22"/>
        <end position="42"/>
    </location>
</feature>
<evidence type="ECO:0000313" key="4">
    <source>
        <dbReference type="Proteomes" id="UP000055590"/>
    </source>
</evidence>
<evidence type="ECO:0000256" key="1">
    <source>
        <dbReference type="SAM" id="MobiDB-lite"/>
    </source>
</evidence>
<dbReference type="RefSeq" id="WP_050726988.1">
    <property type="nucleotide sequence ID" value="NZ_CP012332.1"/>
</dbReference>
<feature type="chain" id="PRO_5005465763" description="DUF5666 domain-containing protein" evidence="2">
    <location>
        <begin position="21"/>
        <end position="122"/>
    </location>
</feature>
<feature type="signal peptide" evidence="2">
    <location>
        <begin position="1"/>
        <end position="20"/>
    </location>
</feature>
<keyword evidence="4" id="KW-1185">Reference proteome</keyword>
<sequence length="122" mass="12927">MKRTLVSLFALLVMPAAAMAAGSYSSSDSSGSSTKQQVFGSSTSYEMRGKITKVKGEDVYISRANLPNAQVEAVANQTQVTLDGKEVPMTDLKPGMDVRTSFQIAGNDIVAKEIHASSTPSH</sequence>
<organism evidence="3 4">
    <name type="scientific">Vulgatibacter incomptus</name>
    <dbReference type="NCBI Taxonomy" id="1391653"/>
    <lineage>
        <taxon>Bacteria</taxon>
        <taxon>Pseudomonadati</taxon>
        <taxon>Myxococcota</taxon>
        <taxon>Myxococcia</taxon>
        <taxon>Myxococcales</taxon>
        <taxon>Cystobacterineae</taxon>
        <taxon>Vulgatibacteraceae</taxon>
        <taxon>Vulgatibacter</taxon>
    </lineage>
</organism>
<name>A0A0K1PH68_9BACT</name>
<reference evidence="3 4" key="1">
    <citation type="submission" date="2015-08" db="EMBL/GenBank/DDBJ databases">
        <authorList>
            <person name="Babu N.S."/>
            <person name="Beckwith C.J."/>
            <person name="Beseler K.G."/>
            <person name="Brison A."/>
            <person name="Carone J.V."/>
            <person name="Caskin T.P."/>
            <person name="Diamond M."/>
            <person name="Durham M.E."/>
            <person name="Foxe J.M."/>
            <person name="Go M."/>
            <person name="Henderson B.A."/>
            <person name="Jones I.B."/>
            <person name="McGettigan J.A."/>
            <person name="Micheletti S.J."/>
            <person name="Nasrallah M.E."/>
            <person name="Ortiz D."/>
            <person name="Piller C.R."/>
            <person name="Privatt S.R."/>
            <person name="Schneider S.L."/>
            <person name="Sharp S."/>
            <person name="Smith T.C."/>
            <person name="Stanton J.D."/>
            <person name="Ullery H.E."/>
            <person name="Wilson R.J."/>
            <person name="Serrano M.G."/>
            <person name="Buck G."/>
            <person name="Lee V."/>
            <person name="Wang Y."/>
            <person name="Carvalho R."/>
            <person name="Voegtly L."/>
            <person name="Shi R."/>
            <person name="Duckworth R."/>
            <person name="Johnson A."/>
            <person name="Loviza R."/>
            <person name="Walstead R."/>
            <person name="Shah Z."/>
            <person name="Kiflezghi M."/>
            <person name="Wade K."/>
            <person name="Ball S.L."/>
            <person name="Bradley K.W."/>
            <person name="Asai D.J."/>
            <person name="Bowman C.A."/>
            <person name="Russell D.A."/>
            <person name="Pope W.H."/>
            <person name="Jacobs-Sera D."/>
            <person name="Hendrix R.W."/>
            <person name="Hatfull G.F."/>
        </authorList>
    </citation>
    <scope>NUCLEOTIDE SEQUENCE [LARGE SCALE GENOMIC DNA]</scope>
    <source>
        <strain evidence="3 4">DSM 27710</strain>
    </source>
</reference>
<evidence type="ECO:0008006" key="5">
    <source>
        <dbReference type="Google" id="ProtNLM"/>
    </source>
</evidence>
<evidence type="ECO:0000313" key="3">
    <source>
        <dbReference type="EMBL" id="AKU92883.1"/>
    </source>
</evidence>
<keyword evidence="2" id="KW-0732">Signal</keyword>
<dbReference type="KEGG" id="vin:AKJ08_3270"/>
<dbReference type="STRING" id="1391653.AKJ08_3270"/>
<protein>
    <recommendedName>
        <fullName evidence="5">DUF5666 domain-containing protein</fullName>
    </recommendedName>
</protein>
<dbReference type="Proteomes" id="UP000055590">
    <property type="component" value="Chromosome"/>
</dbReference>
<gene>
    <name evidence="3" type="ORF">AKJ08_3270</name>
</gene>
<accession>A0A0K1PH68</accession>
<feature type="compositionally biased region" description="Low complexity" evidence="1">
    <location>
        <begin position="22"/>
        <end position="33"/>
    </location>
</feature>
<dbReference type="EMBL" id="CP012332">
    <property type="protein sequence ID" value="AKU92883.1"/>
    <property type="molecule type" value="Genomic_DNA"/>
</dbReference>
<evidence type="ECO:0000256" key="2">
    <source>
        <dbReference type="SAM" id="SignalP"/>
    </source>
</evidence>